<name>A0A8J6P2I2_9BACT</name>
<protein>
    <submittedName>
        <fullName evidence="11">MotA/TolQ/ExbB proton channel family protein</fullName>
    </submittedName>
</protein>
<dbReference type="GO" id="GO:0071978">
    <property type="term" value="P:bacterial-type flagellum-dependent swarming motility"/>
    <property type="evidence" value="ECO:0007669"/>
    <property type="project" value="InterPro"/>
</dbReference>
<dbReference type="InterPro" id="IPR047055">
    <property type="entry name" value="MotA-like"/>
</dbReference>
<dbReference type="GO" id="GO:0006935">
    <property type="term" value="P:chemotaxis"/>
    <property type="evidence" value="ECO:0007669"/>
    <property type="project" value="InterPro"/>
</dbReference>
<dbReference type="Proteomes" id="UP000605201">
    <property type="component" value="Unassembled WGS sequence"/>
</dbReference>
<keyword evidence="7 9" id="KW-1133">Transmembrane helix</keyword>
<dbReference type="PANTHER" id="PTHR30433">
    <property type="entry name" value="CHEMOTAXIS PROTEIN MOTA"/>
    <property type="match status" value="1"/>
</dbReference>
<comment type="subcellular location">
    <subcellularLocation>
        <location evidence="1">Cell membrane</location>
        <topology evidence="1">Multi-pass membrane protein</topology>
    </subcellularLocation>
</comment>
<feature type="transmembrane region" description="Helical" evidence="9">
    <location>
        <begin position="5"/>
        <end position="22"/>
    </location>
</feature>
<keyword evidence="5 9" id="KW-0812">Transmembrane</keyword>
<sequence length="254" mass="27707">MDIATIVGVISAFGLVVIAIFMGGGLNIFINVPALMIVCGGTLGVTMINYPLKDVLGVLKVVRKALFSRTIAVKELIERFVNFANKTRREGILALESELKEVHDEFLKKGVQLSIDGLEPQEIKDILDTEIDFIKSRHNLGAEVFTTMGTFAPAMGMIGTLIGLVQMLQSMDDPSTIGPAMAVALLTTFYGSILANIMFMPVAGKLKTRSKEEMLSKEMTIQGILSLSNGDNPRVLEQKLLAFIPPNQRESSFK</sequence>
<evidence type="ECO:0000256" key="6">
    <source>
        <dbReference type="ARBA" id="ARBA00022779"/>
    </source>
</evidence>
<dbReference type="PANTHER" id="PTHR30433:SF2">
    <property type="entry name" value="MOTILITY PROTEIN A"/>
    <property type="match status" value="1"/>
</dbReference>
<gene>
    <name evidence="11" type="ORF">H8D96_09015</name>
</gene>
<comment type="similarity">
    <text evidence="2">Belongs to the MotA family.</text>
</comment>
<feature type="transmembrane region" description="Helical" evidence="9">
    <location>
        <begin position="28"/>
        <end position="50"/>
    </location>
</feature>
<dbReference type="Pfam" id="PF01618">
    <property type="entry name" value="MotA_ExbB"/>
    <property type="match status" value="1"/>
</dbReference>
<evidence type="ECO:0000256" key="8">
    <source>
        <dbReference type="ARBA" id="ARBA00023136"/>
    </source>
</evidence>
<evidence type="ECO:0000256" key="7">
    <source>
        <dbReference type="ARBA" id="ARBA00022989"/>
    </source>
</evidence>
<evidence type="ECO:0000313" key="12">
    <source>
        <dbReference type="Proteomes" id="UP000605201"/>
    </source>
</evidence>
<keyword evidence="4" id="KW-1003">Cell membrane</keyword>
<evidence type="ECO:0000256" key="9">
    <source>
        <dbReference type="SAM" id="Phobius"/>
    </source>
</evidence>
<keyword evidence="3" id="KW-0813">Transport</keyword>
<evidence type="ECO:0000256" key="4">
    <source>
        <dbReference type="ARBA" id="ARBA00022475"/>
    </source>
</evidence>
<evidence type="ECO:0000256" key="3">
    <source>
        <dbReference type="ARBA" id="ARBA00022448"/>
    </source>
</evidence>
<reference evidence="11 12" key="1">
    <citation type="submission" date="2020-08" db="EMBL/GenBank/DDBJ databases">
        <title>Bridging the membrane lipid divide: bacteria of the FCB group superphylum have the potential to synthesize archaeal ether lipids.</title>
        <authorList>
            <person name="Villanueva L."/>
            <person name="Von Meijenfeldt F.A.B."/>
            <person name="Westbye A.B."/>
            <person name="Yadav S."/>
            <person name="Hopmans E.C."/>
            <person name="Dutilh B.E."/>
            <person name="Sinninghe Damste J.S."/>
        </authorList>
    </citation>
    <scope>NUCLEOTIDE SEQUENCE [LARGE SCALE GENOMIC DNA]</scope>
    <source>
        <strain evidence="11">NIOZ-UU17</strain>
    </source>
</reference>
<evidence type="ECO:0000256" key="5">
    <source>
        <dbReference type="ARBA" id="ARBA00022692"/>
    </source>
</evidence>
<comment type="caution">
    <text evidence="11">The sequence shown here is derived from an EMBL/GenBank/DDBJ whole genome shotgun (WGS) entry which is preliminary data.</text>
</comment>
<keyword evidence="6" id="KW-0283">Flagellar rotation</keyword>
<proteinExistence type="inferred from homology"/>
<feature type="domain" description="MotA/TolQ/ExbB proton channel" evidence="10">
    <location>
        <begin position="100"/>
        <end position="218"/>
    </location>
</feature>
<dbReference type="GO" id="GO:0005886">
    <property type="term" value="C:plasma membrane"/>
    <property type="evidence" value="ECO:0007669"/>
    <property type="project" value="UniProtKB-SubCell"/>
</dbReference>
<feature type="transmembrane region" description="Helical" evidence="9">
    <location>
        <begin position="177"/>
        <end position="199"/>
    </location>
</feature>
<evidence type="ECO:0000256" key="1">
    <source>
        <dbReference type="ARBA" id="ARBA00004651"/>
    </source>
</evidence>
<dbReference type="AlphaFoldDB" id="A0A8J6P2I2"/>
<organism evidence="11 12">
    <name type="scientific">Candidatus Desulfatibia vada</name>
    <dbReference type="NCBI Taxonomy" id="2841696"/>
    <lineage>
        <taxon>Bacteria</taxon>
        <taxon>Pseudomonadati</taxon>
        <taxon>Thermodesulfobacteriota</taxon>
        <taxon>Desulfobacteria</taxon>
        <taxon>Desulfobacterales</taxon>
        <taxon>Desulfobacterales incertae sedis</taxon>
        <taxon>Candidatus Desulfatibia</taxon>
    </lineage>
</organism>
<dbReference type="InterPro" id="IPR000540">
    <property type="entry name" value="Flag_MotA_CS"/>
</dbReference>
<dbReference type="InterPro" id="IPR002898">
    <property type="entry name" value="MotA_ExbB_proton_chnl"/>
</dbReference>
<evidence type="ECO:0000259" key="10">
    <source>
        <dbReference type="Pfam" id="PF01618"/>
    </source>
</evidence>
<dbReference type="PROSITE" id="PS01307">
    <property type="entry name" value="MOTA"/>
    <property type="match status" value="1"/>
</dbReference>
<feature type="transmembrane region" description="Helical" evidence="9">
    <location>
        <begin position="144"/>
        <end position="165"/>
    </location>
</feature>
<accession>A0A8J6P2I2</accession>
<keyword evidence="8 9" id="KW-0472">Membrane</keyword>
<evidence type="ECO:0000313" key="11">
    <source>
        <dbReference type="EMBL" id="MBC8432047.1"/>
    </source>
</evidence>
<dbReference type="EMBL" id="JACNIG010000201">
    <property type="protein sequence ID" value="MBC8432047.1"/>
    <property type="molecule type" value="Genomic_DNA"/>
</dbReference>
<evidence type="ECO:0000256" key="2">
    <source>
        <dbReference type="ARBA" id="ARBA00008038"/>
    </source>
</evidence>